<organism evidence="3 4">
    <name type="scientific">Diutina rugosa</name>
    <name type="common">Yeast</name>
    <name type="synonym">Candida rugosa</name>
    <dbReference type="NCBI Taxonomy" id="5481"/>
    <lineage>
        <taxon>Eukaryota</taxon>
        <taxon>Fungi</taxon>
        <taxon>Dikarya</taxon>
        <taxon>Ascomycota</taxon>
        <taxon>Saccharomycotina</taxon>
        <taxon>Pichiomycetes</taxon>
        <taxon>Debaryomycetaceae</taxon>
        <taxon>Diutina</taxon>
    </lineage>
</organism>
<feature type="region of interest" description="Disordered" evidence="1">
    <location>
        <begin position="163"/>
        <end position="184"/>
    </location>
</feature>
<feature type="domain" description="RGS" evidence="2">
    <location>
        <begin position="56"/>
        <end position="150"/>
    </location>
</feature>
<evidence type="ECO:0000259" key="2">
    <source>
        <dbReference type="Pfam" id="PF00615"/>
    </source>
</evidence>
<dbReference type="RefSeq" id="XP_034012236.1">
    <property type="nucleotide sequence ID" value="XM_034155655.1"/>
</dbReference>
<feature type="compositionally biased region" description="Polar residues" evidence="1">
    <location>
        <begin position="170"/>
        <end position="184"/>
    </location>
</feature>
<dbReference type="SUPFAM" id="SSF48097">
    <property type="entry name" value="Regulator of G-protein signaling, RGS"/>
    <property type="match status" value="1"/>
</dbReference>
<sequence length="244" mass="27468">MTLSFKRNPAPSGFPLDPSRQQFGGQKKKSGSGTVHVIPTLDELLEDDSSSGFYSKSEFTQYLQSIHCVENLTFVIAINSYIANPSLSKWKVLYQEFFTEFSDSEINLPSHCKNMVSAMSTPRVEVLLQLKRVIYDDILLDLYNEFIKEQKLKLQRQNPNASFKRREGLTTASASMVSSRSPPTLSSDCPLDCDTDHECFSPKSAPSSRGSSIGSIVDSFKMDLKKFRRRRLSSDKDLPEVVES</sequence>
<name>A0A642UN65_DIURU</name>
<accession>A0A642UN65</accession>
<dbReference type="EMBL" id="SWFT01000092">
    <property type="protein sequence ID" value="KAA8902154.1"/>
    <property type="molecule type" value="Genomic_DNA"/>
</dbReference>
<dbReference type="GeneID" id="54781599"/>
<feature type="region of interest" description="Disordered" evidence="1">
    <location>
        <begin position="1"/>
        <end position="34"/>
    </location>
</feature>
<dbReference type="Pfam" id="PF00615">
    <property type="entry name" value="RGS"/>
    <property type="match status" value="1"/>
</dbReference>
<dbReference type="InterPro" id="IPR036305">
    <property type="entry name" value="RGS_sf"/>
</dbReference>
<proteinExistence type="predicted"/>
<dbReference type="OrthoDB" id="10266999at2759"/>
<dbReference type="InterPro" id="IPR016137">
    <property type="entry name" value="RGS"/>
</dbReference>
<protein>
    <recommendedName>
        <fullName evidence="2">RGS domain-containing protein</fullName>
    </recommendedName>
</protein>
<keyword evidence="4" id="KW-1185">Reference proteome</keyword>
<dbReference type="VEuPathDB" id="FungiDB:DIURU_002948"/>
<gene>
    <name evidence="3" type="ORF">DIURU_002948</name>
</gene>
<evidence type="ECO:0000313" key="4">
    <source>
        <dbReference type="Proteomes" id="UP000449547"/>
    </source>
</evidence>
<dbReference type="Proteomes" id="UP000449547">
    <property type="component" value="Unassembled WGS sequence"/>
</dbReference>
<dbReference type="CDD" id="cd07440">
    <property type="entry name" value="RGS"/>
    <property type="match status" value="1"/>
</dbReference>
<dbReference type="AlphaFoldDB" id="A0A642UN65"/>
<comment type="caution">
    <text evidence="3">The sequence shown here is derived from an EMBL/GenBank/DDBJ whole genome shotgun (WGS) entry which is preliminary data.</text>
</comment>
<dbReference type="Gene3D" id="1.10.167.10">
    <property type="entry name" value="Regulator of G-protein Signalling 4, domain 2"/>
    <property type="match status" value="1"/>
</dbReference>
<evidence type="ECO:0000256" key="1">
    <source>
        <dbReference type="SAM" id="MobiDB-lite"/>
    </source>
</evidence>
<reference evidence="3 4" key="1">
    <citation type="submission" date="2019-07" db="EMBL/GenBank/DDBJ databases">
        <title>Genome assembly of two rare yeast pathogens: Diutina rugosa and Trichomonascus ciferrii.</title>
        <authorList>
            <person name="Mixao V."/>
            <person name="Saus E."/>
            <person name="Hansen A."/>
            <person name="Lass-Flor C."/>
            <person name="Gabaldon T."/>
        </authorList>
    </citation>
    <scope>NUCLEOTIDE SEQUENCE [LARGE SCALE GENOMIC DNA]</scope>
    <source>
        <strain evidence="3 4">CBS 613</strain>
    </source>
</reference>
<evidence type="ECO:0000313" key="3">
    <source>
        <dbReference type="EMBL" id="KAA8902154.1"/>
    </source>
</evidence>
<dbReference type="InterPro" id="IPR044926">
    <property type="entry name" value="RGS_subdomain_2"/>
</dbReference>